<dbReference type="EC" id="3.1.3.48" evidence="2"/>
<dbReference type="InterPro" id="IPR016667">
    <property type="entry name" value="Caps_polysacc_synth_CpsB/CapC"/>
</dbReference>
<dbReference type="Gene3D" id="3.20.20.140">
    <property type="entry name" value="Metal-dependent hydrolases"/>
    <property type="match status" value="1"/>
</dbReference>
<evidence type="ECO:0000256" key="4">
    <source>
        <dbReference type="ARBA" id="ARBA00051722"/>
    </source>
</evidence>
<keyword evidence="3" id="KW-0378">Hydrolase</keyword>
<evidence type="ECO:0000256" key="2">
    <source>
        <dbReference type="ARBA" id="ARBA00013064"/>
    </source>
</evidence>
<name>A0A1M7ZWP3_9FLAO</name>
<dbReference type="PANTHER" id="PTHR39181">
    <property type="entry name" value="TYROSINE-PROTEIN PHOSPHATASE YWQE"/>
    <property type="match status" value="1"/>
</dbReference>
<gene>
    <name evidence="5" type="ORF">SAMN05443547_1578</name>
</gene>
<proteinExistence type="inferred from homology"/>
<dbReference type="EMBL" id="FRYK01000002">
    <property type="protein sequence ID" value="SHO73223.1"/>
    <property type="molecule type" value="Genomic_DNA"/>
</dbReference>
<reference evidence="6" key="1">
    <citation type="submission" date="2016-12" db="EMBL/GenBank/DDBJ databases">
        <authorList>
            <person name="Varghese N."/>
            <person name="Submissions S."/>
        </authorList>
    </citation>
    <scope>NUCLEOTIDE SEQUENCE [LARGE SCALE GENOMIC DNA]</scope>
    <source>
        <strain evidence="6">DSM 18830</strain>
    </source>
</reference>
<comment type="similarity">
    <text evidence="1">Belongs to the metallo-dependent hydrolases superfamily. CpsB/CapC family.</text>
</comment>
<dbReference type="PANTHER" id="PTHR39181:SF1">
    <property type="entry name" value="TYROSINE-PROTEIN PHOSPHATASE YWQE"/>
    <property type="match status" value="1"/>
</dbReference>
<dbReference type="Proteomes" id="UP000184611">
    <property type="component" value="Unassembled WGS sequence"/>
</dbReference>
<organism evidence="5 6">
    <name type="scientific">Flavobacterium cucumis</name>
    <dbReference type="NCBI Taxonomy" id="416016"/>
    <lineage>
        <taxon>Bacteria</taxon>
        <taxon>Pseudomonadati</taxon>
        <taxon>Bacteroidota</taxon>
        <taxon>Flavobacteriia</taxon>
        <taxon>Flavobacteriales</taxon>
        <taxon>Flavobacteriaceae</taxon>
        <taxon>Flavobacterium</taxon>
    </lineage>
</organism>
<dbReference type="GO" id="GO:0030145">
    <property type="term" value="F:manganese ion binding"/>
    <property type="evidence" value="ECO:0007669"/>
    <property type="project" value="InterPro"/>
</dbReference>
<sequence length="262" mass="30350">MKNRKKTLILHKFQIMLSLFKSKPLLKDLIPTNYVDIHAHFLPGIDDGAQNLSETKQLLEAMKELGFSQCIATPHTMKNVWNNTTQSIQAAVTNVKTNLPTLSKDLQIKAASEYFLDENIILQVQEDKLLTLKDNLLLVEMSYLNAPLQLFDFLFELQLKGYQLILAHPERYTYYHESRSNFDKLKKAGCLFQLNLLATVGYYGKEVAEIANYLLNHQMYDFVGSDIHHLNHIKAFQNKIVIKNQKELMQVIEKNRFFSQSL</sequence>
<evidence type="ECO:0000256" key="3">
    <source>
        <dbReference type="ARBA" id="ARBA00022801"/>
    </source>
</evidence>
<dbReference type="STRING" id="416016.SAMN05443547_1578"/>
<dbReference type="SUPFAM" id="SSF89550">
    <property type="entry name" value="PHP domain-like"/>
    <property type="match status" value="1"/>
</dbReference>
<dbReference type="AlphaFoldDB" id="A0A1M7ZWP3"/>
<evidence type="ECO:0000313" key="6">
    <source>
        <dbReference type="Proteomes" id="UP000184611"/>
    </source>
</evidence>
<dbReference type="Pfam" id="PF19567">
    <property type="entry name" value="CpsB_CapC"/>
    <property type="match status" value="1"/>
</dbReference>
<comment type="catalytic activity">
    <reaction evidence="4">
        <text>O-phospho-L-tyrosyl-[protein] + H2O = L-tyrosyl-[protein] + phosphate</text>
        <dbReference type="Rhea" id="RHEA:10684"/>
        <dbReference type="Rhea" id="RHEA-COMP:10136"/>
        <dbReference type="Rhea" id="RHEA-COMP:20101"/>
        <dbReference type="ChEBI" id="CHEBI:15377"/>
        <dbReference type="ChEBI" id="CHEBI:43474"/>
        <dbReference type="ChEBI" id="CHEBI:46858"/>
        <dbReference type="ChEBI" id="CHEBI:61978"/>
        <dbReference type="EC" id="3.1.3.48"/>
    </reaction>
</comment>
<accession>A0A1M7ZWP3</accession>
<dbReference type="InterPro" id="IPR016195">
    <property type="entry name" value="Pol/histidinol_Pase-like"/>
</dbReference>
<evidence type="ECO:0000256" key="1">
    <source>
        <dbReference type="ARBA" id="ARBA00005750"/>
    </source>
</evidence>
<keyword evidence="6" id="KW-1185">Reference proteome</keyword>
<protein>
    <recommendedName>
        <fullName evidence="2">protein-tyrosine-phosphatase</fullName>
        <ecNumber evidence="2">3.1.3.48</ecNumber>
    </recommendedName>
</protein>
<evidence type="ECO:0000313" key="5">
    <source>
        <dbReference type="EMBL" id="SHO73223.1"/>
    </source>
</evidence>
<dbReference type="GO" id="GO:0004725">
    <property type="term" value="F:protein tyrosine phosphatase activity"/>
    <property type="evidence" value="ECO:0007669"/>
    <property type="project" value="UniProtKB-EC"/>
</dbReference>